<dbReference type="CDD" id="cd00320">
    <property type="entry name" value="cpn10"/>
    <property type="match status" value="1"/>
</dbReference>
<dbReference type="PRINTS" id="PR00297">
    <property type="entry name" value="CHAPERONIN10"/>
</dbReference>
<dbReference type="SUPFAM" id="SSF50129">
    <property type="entry name" value="GroES-like"/>
    <property type="match status" value="1"/>
</dbReference>
<dbReference type="Pfam" id="PF00166">
    <property type="entry name" value="Cpn10"/>
    <property type="match status" value="1"/>
</dbReference>
<sequence>MARQAFREFLPLFDQALVERSTAQTVTKKGIMLPEKSQVNVLQATVVAVGLDFQGKGGEILPVSMEVGNKILLSEYGGTKVVLEDRSIC</sequence>
<evidence type="ECO:0008006" key="6">
    <source>
        <dbReference type="Google" id="ProtNLM"/>
    </source>
</evidence>
<accession>A0A8C8ZHV3</accession>
<dbReference type="Ensembl" id="ENSPSMT00000016133.1">
    <property type="protein sequence ID" value="ENSPSMP00000013873.1"/>
    <property type="gene ID" value="ENSPSMG00000009962.1"/>
</dbReference>
<reference evidence="4" key="1">
    <citation type="submission" date="2025-08" db="UniProtKB">
        <authorList>
            <consortium name="Ensembl"/>
        </authorList>
    </citation>
    <scope>IDENTIFICATION</scope>
</reference>
<name>A0A8C8ZHV3_PROSS</name>
<dbReference type="AlphaFoldDB" id="A0A8C8ZHV3"/>
<dbReference type="InterPro" id="IPR020818">
    <property type="entry name" value="Chaperonin_GroES"/>
</dbReference>
<evidence type="ECO:0000256" key="2">
    <source>
        <dbReference type="ARBA" id="ARBA00023186"/>
    </source>
</evidence>
<comment type="similarity">
    <text evidence="1 3">Belongs to the GroES chaperonin family.</text>
</comment>
<dbReference type="InterPro" id="IPR037124">
    <property type="entry name" value="Chaperonin_GroES_sf"/>
</dbReference>
<keyword evidence="2 3" id="KW-0143">Chaperone</keyword>
<evidence type="ECO:0000256" key="3">
    <source>
        <dbReference type="RuleBase" id="RU003479"/>
    </source>
</evidence>
<evidence type="ECO:0000313" key="4">
    <source>
        <dbReference type="Ensembl" id="ENSPSMP00000013873.1"/>
    </source>
</evidence>
<dbReference type="GO" id="GO:0051087">
    <property type="term" value="F:protein-folding chaperone binding"/>
    <property type="evidence" value="ECO:0007669"/>
    <property type="project" value="TreeGrafter"/>
</dbReference>
<proteinExistence type="inferred from homology"/>
<dbReference type="Gene3D" id="2.30.33.40">
    <property type="entry name" value="GroES chaperonin"/>
    <property type="match status" value="1"/>
</dbReference>
<dbReference type="Proteomes" id="UP000694414">
    <property type="component" value="Unplaced"/>
</dbReference>
<evidence type="ECO:0000256" key="1">
    <source>
        <dbReference type="ARBA" id="ARBA00006975"/>
    </source>
</evidence>
<dbReference type="GO" id="GO:0005759">
    <property type="term" value="C:mitochondrial matrix"/>
    <property type="evidence" value="ECO:0007669"/>
    <property type="project" value="TreeGrafter"/>
</dbReference>
<dbReference type="GO" id="GO:0046872">
    <property type="term" value="F:metal ion binding"/>
    <property type="evidence" value="ECO:0007669"/>
    <property type="project" value="TreeGrafter"/>
</dbReference>
<dbReference type="InterPro" id="IPR011032">
    <property type="entry name" value="GroES-like_sf"/>
</dbReference>
<organism evidence="4 5">
    <name type="scientific">Prolemur simus</name>
    <name type="common">Greater bamboo lemur</name>
    <name type="synonym">Hapalemur simus</name>
    <dbReference type="NCBI Taxonomy" id="1328070"/>
    <lineage>
        <taxon>Eukaryota</taxon>
        <taxon>Metazoa</taxon>
        <taxon>Chordata</taxon>
        <taxon>Craniata</taxon>
        <taxon>Vertebrata</taxon>
        <taxon>Euteleostomi</taxon>
        <taxon>Mammalia</taxon>
        <taxon>Eutheria</taxon>
        <taxon>Euarchontoglires</taxon>
        <taxon>Primates</taxon>
        <taxon>Strepsirrhini</taxon>
        <taxon>Lemuriformes</taxon>
        <taxon>Lemuridae</taxon>
        <taxon>Prolemur</taxon>
    </lineage>
</organism>
<dbReference type="PANTHER" id="PTHR10772">
    <property type="entry name" value="10 KDA HEAT SHOCK PROTEIN"/>
    <property type="match status" value="1"/>
</dbReference>
<reference evidence="4" key="2">
    <citation type="submission" date="2025-09" db="UniProtKB">
        <authorList>
            <consortium name="Ensembl"/>
        </authorList>
    </citation>
    <scope>IDENTIFICATION</scope>
</reference>
<dbReference type="GO" id="GO:0005524">
    <property type="term" value="F:ATP binding"/>
    <property type="evidence" value="ECO:0007669"/>
    <property type="project" value="InterPro"/>
</dbReference>
<dbReference type="SMART" id="SM00883">
    <property type="entry name" value="Cpn10"/>
    <property type="match status" value="1"/>
</dbReference>
<evidence type="ECO:0000313" key="5">
    <source>
        <dbReference type="Proteomes" id="UP000694414"/>
    </source>
</evidence>
<dbReference type="GO" id="GO:0044183">
    <property type="term" value="F:protein folding chaperone"/>
    <property type="evidence" value="ECO:0007669"/>
    <property type="project" value="InterPro"/>
</dbReference>
<dbReference type="GO" id="GO:0051082">
    <property type="term" value="F:unfolded protein binding"/>
    <property type="evidence" value="ECO:0007669"/>
    <property type="project" value="TreeGrafter"/>
</dbReference>
<protein>
    <recommendedName>
        <fullName evidence="6">Chaperonin 10</fullName>
    </recommendedName>
</protein>
<keyword evidence="5" id="KW-1185">Reference proteome</keyword>
<dbReference type="PANTHER" id="PTHR10772:SF0">
    <property type="entry name" value="10 KDA HEAT SHOCK PROTEIN, MITOCHONDRIAL"/>
    <property type="match status" value="1"/>
</dbReference>
<dbReference type="GeneTree" id="ENSGT00390000006350"/>